<dbReference type="SUPFAM" id="SSF53335">
    <property type="entry name" value="S-adenosyl-L-methionine-dependent methyltransferases"/>
    <property type="match status" value="1"/>
</dbReference>
<dbReference type="HOGENOM" id="CLU_010595_9_3_1"/>
<gene>
    <name evidence="1" type="ORF">OIDMADRAFT_133618</name>
</gene>
<dbReference type="Proteomes" id="UP000054321">
    <property type="component" value="Unassembled WGS sequence"/>
</dbReference>
<dbReference type="OrthoDB" id="184880at2759"/>
<dbReference type="InParanoid" id="A0A0C3GZM5"/>
<protein>
    <recommendedName>
        <fullName evidence="3">Methyltransferase domain-containing protein</fullName>
    </recommendedName>
</protein>
<evidence type="ECO:0008006" key="3">
    <source>
        <dbReference type="Google" id="ProtNLM"/>
    </source>
</evidence>
<name>A0A0C3GZM5_OIDMZ</name>
<sequence>MGKLVLAPIDLSVSGLRILDSATADGLWLRDLESSMNVQHTYIGTDITKSFFPSDLPQSISLQIQSMHKPWPASWLNTIDLVHQRYGLAAAGDLSPHGVVTNLLTLVKPGGWIQLVEADFKDCSKTGPVMTKTHQLTREAFDFMGSGSDYARQMKGWLLDAGLEDVEFRTFDVRLGAQHPDPELGAIGVKTTCQASAMMVSLATTVMKSSFEPEELKVLVPKLKEELETTGGTYRLCVVWGRKPTN</sequence>
<reference evidence="1 2" key="1">
    <citation type="submission" date="2014-04" db="EMBL/GenBank/DDBJ databases">
        <authorList>
            <consortium name="DOE Joint Genome Institute"/>
            <person name="Kuo A."/>
            <person name="Martino E."/>
            <person name="Perotto S."/>
            <person name="Kohler A."/>
            <person name="Nagy L.G."/>
            <person name="Floudas D."/>
            <person name="Copeland A."/>
            <person name="Barry K.W."/>
            <person name="Cichocki N."/>
            <person name="Veneault-Fourrey C."/>
            <person name="LaButti K."/>
            <person name="Lindquist E.A."/>
            <person name="Lipzen A."/>
            <person name="Lundell T."/>
            <person name="Morin E."/>
            <person name="Murat C."/>
            <person name="Sun H."/>
            <person name="Tunlid A."/>
            <person name="Henrissat B."/>
            <person name="Grigoriev I.V."/>
            <person name="Hibbett D.S."/>
            <person name="Martin F."/>
            <person name="Nordberg H.P."/>
            <person name="Cantor M.N."/>
            <person name="Hua S.X."/>
        </authorList>
    </citation>
    <scope>NUCLEOTIDE SEQUENCE [LARGE SCALE GENOMIC DNA]</scope>
    <source>
        <strain evidence="1 2">Zn</strain>
    </source>
</reference>
<dbReference type="STRING" id="913774.A0A0C3GZM5"/>
<reference evidence="2" key="2">
    <citation type="submission" date="2015-01" db="EMBL/GenBank/DDBJ databases">
        <title>Evolutionary Origins and Diversification of the Mycorrhizal Mutualists.</title>
        <authorList>
            <consortium name="DOE Joint Genome Institute"/>
            <consortium name="Mycorrhizal Genomics Consortium"/>
            <person name="Kohler A."/>
            <person name="Kuo A."/>
            <person name="Nagy L.G."/>
            <person name="Floudas D."/>
            <person name="Copeland A."/>
            <person name="Barry K.W."/>
            <person name="Cichocki N."/>
            <person name="Veneault-Fourrey C."/>
            <person name="LaButti K."/>
            <person name="Lindquist E.A."/>
            <person name="Lipzen A."/>
            <person name="Lundell T."/>
            <person name="Morin E."/>
            <person name="Murat C."/>
            <person name="Riley R."/>
            <person name="Ohm R."/>
            <person name="Sun H."/>
            <person name="Tunlid A."/>
            <person name="Henrissat B."/>
            <person name="Grigoriev I.V."/>
            <person name="Hibbett D.S."/>
            <person name="Martin F."/>
        </authorList>
    </citation>
    <scope>NUCLEOTIDE SEQUENCE [LARGE SCALE GENOMIC DNA]</scope>
    <source>
        <strain evidence="2">Zn</strain>
    </source>
</reference>
<proteinExistence type="predicted"/>
<dbReference type="EMBL" id="KN832886">
    <property type="protein sequence ID" value="KIM95681.1"/>
    <property type="molecule type" value="Genomic_DNA"/>
</dbReference>
<dbReference type="InterPro" id="IPR029063">
    <property type="entry name" value="SAM-dependent_MTases_sf"/>
</dbReference>
<keyword evidence="2" id="KW-1185">Reference proteome</keyword>
<dbReference type="Gene3D" id="3.40.50.150">
    <property type="entry name" value="Vaccinia Virus protein VP39"/>
    <property type="match status" value="1"/>
</dbReference>
<accession>A0A0C3GZM5</accession>
<evidence type="ECO:0000313" key="1">
    <source>
        <dbReference type="EMBL" id="KIM95681.1"/>
    </source>
</evidence>
<organism evidence="1 2">
    <name type="scientific">Oidiodendron maius (strain Zn)</name>
    <dbReference type="NCBI Taxonomy" id="913774"/>
    <lineage>
        <taxon>Eukaryota</taxon>
        <taxon>Fungi</taxon>
        <taxon>Dikarya</taxon>
        <taxon>Ascomycota</taxon>
        <taxon>Pezizomycotina</taxon>
        <taxon>Leotiomycetes</taxon>
        <taxon>Leotiomycetes incertae sedis</taxon>
        <taxon>Myxotrichaceae</taxon>
        <taxon>Oidiodendron</taxon>
    </lineage>
</organism>
<dbReference type="AlphaFoldDB" id="A0A0C3GZM5"/>
<evidence type="ECO:0000313" key="2">
    <source>
        <dbReference type="Proteomes" id="UP000054321"/>
    </source>
</evidence>